<keyword evidence="4" id="KW-0418">Kinase</keyword>
<keyword evidence="3" id="KW-0547">Nucleotide-binding</keyword>
<gene>
    <name evidence="7" type="ORF">D9O36_03410</name>
</gene>
<keyword evidence="5" id="KW-0067">ATP-binding</keyword>
<dbReference type="AlphaFoldDB" id="A0A7X2ZR66"/>
<dbReference type="Gene3D" id="3.90.1200.10">
    <property type="match status" value="1"/>
</dbReference>
<dbReference type="EMBL" id="RCNR01000005">
    <property type="protein sequence ID" value="MUH34877.1"/>
    <property type="molecule type" value="Genomic_DNA"/>
</dbReference>
<protein>
    <recommendedName>
        <fullName evidence="6">Aminoglycoside phosphotransferase domain-containing protein</fullName>
    </recommendedName>
</protein>
<dbReference type="InterPro" id="IPR002575">
    <property type="entry name" value="Aminoglycoside_PTrfase"/>
</dbReference>
<organism evidence="7 8">
    <name type="scientific">Zobellia amurskyensis</name>
    <dbReference type="NCBI Taxonomy" id="248905"/>
    <lineage>
        <taxon>Bacteria</taxon>
        <taxon>Pseudomonadati</taxon>
        <taxon>Bacteroidota</taxon>
        <taxon>Flavobacteriia</taxon>
        <taxon>Flavobacteriales</taxon>
        <taxon>Flavobacteriaceae</taxon>
        <taxon>Zobellia</taxon>
    </lineage>
</organism>
<feature type="domain" description="Aminoglycoside phosphotransferase" evidence="6">
    <location>
        <begin position="40"/>
        <end position="284"/>
    </location>
</feature>
<dbReference type="GO" id="GO:0005524">
    <property type="term" value="F:ATP binding"/>
    <property type="evidence" value="ECO:0007669"/>
    <property type="project" value="UniProtKB-KW"/>
</dbReference>
<keyword evidence="8" id="KW-1185">Reference proteome</keyword>
<dbReference type="Proteomes" id="UP000540519">
    <property type="component" value="Unassembled WGS sequence"/>
</dbReference>
<evidence type="ECO:0000259" key="6">
    <source>
        <dbReference type="Pfam" id="PF01636"/>
    </source>
</evidence>
<evidence type="ECO:0000256" key="5">
    <source>
        <dbReference type="ARBA" id="ARBA00022840"/>
    </source>
</evidence>
<comment type="similarity">
    <text evidence="1">Belongs to the methylthioribose kinase family.</text>
</comment>
<dbReference type="PANTHER" id="PTHR34273">
    <property type="entry name" value="METHYLTHIORIBOSE KINASE"/>
    <property type="match status" value="1"/>
</dbReference>
<accession>A0A7X2ZR66</accession>
<dbReference type="GO" id="GO:0016301">
    <property type="term" value="F:kinase activity"/>
    <property type="evidence" value="ECO:0007669"/>
    <property type="project" value="UniProtKB-KW"/>
</dbReference>
<evidence type="ECO:0000313" key="7">
    <source>
        <dbReference type="EMBL" id="MUH34877.1"/>
    </source>
</evidence>
<dbReference type="SUPFAM" id="SSF56112">
    <property type="entry name" value="Protein kinase-like (PK-like)"/>
    <property type="match status" value="1"/>
</dbReference>
<dbReference type="Pfam" id="PF01636">
    <property type="entry name" value="APH"/>
    <property type="match status" value="1"/>
</dbReference>
<name>A0A7X2ZR66_9FLAO</name>
<evidence type="ECO:0000313" key="8">
    <source>
        <dbReference type="Proteomes" id="UP000540519"/>
    </source>
</evidence>
<comment type="caution">
    <text evidence="7">The sequence shown here is derived from an EMBL/GenBank/DDBJ whole genome shotgun (WGS) entry which is preliminary data.</text>
</comment>
<sequence length="330" mass="37864">MQKTTVLTAIDTNTPLEELQNYLLAKEWLHTAEKITAVEKPGDGNMNVVLRITTDQRSFILKQSRPYVQKYQQIKAPLDRIAVEKKFYQAVRDNAVHAHVPKIIGFDASEHLLLLEDLGHCEDMVYIYQKQAISNKQLDRLIFILGLIHRKKVSSDFPENLEMRQLNHQHIFELPFLEDNGFQLDDIQPGLQELSLQFKQDKKIKKVVKKVGKKYLSPGNTLLHGDYYPGSWMTEAENLYIIDPEFGFVGFPEFDLGVMSAHIIMATGKKGYLKRIHAAYQGEANLELMSQVAGIEIMRRLIGLAQLPLERTLKEKSKLLKKARKLILSP</sequence>
<proteinExistence type="inferred from homology"/>
<dbReference type="PANTHER" id="PTHR34273:SF2">
    <property type="entry name" value="METHYLTHIORIBOSE KINASE"/>
    <property type="match status" value="1"/>
</dbReference>
<keyword evidence="2" id="KW-0808">Transferase</keyword>
<evidence type="ECO:0000256" key="3">
    <source>
        <dbReference type="ARBA" id="ARBA00022741"/>
    </source>
</evidence>
<dbReference type="Gene3D" id="3.30.200.20">
    <property type="entry name" value="Phosphorylase Kinase, domain 1"/>
    <property type="match status" value="1"/>
</dbReference>
<evidence type="ECO:0000256" key="4">
    <source>
        <dbReference type="ARBA" id="ARBA00022777"/>
    </source>
</evidence>
<evidence type="ECO:0000256" key="2">
    <source>
        <dbReference type="ARBA" id="ARBA00022679"/>
    </source>
</evidence>
<evidence type="ECO:0000256" key="1">
    <source>
        <dbReference type="ARBA" id="ARBA00010165"/>
    </source>
</evidence>
<dbReference type="InterPro" id="IPR011009">
    <property type="entry name" value="Kinase-like_dom_sf"/>
</dbReference>
<reference evidence="7 8" key="1">
    <citation type="journal article" date="2019" name="Mar. Drugs">
        <title>Comparative Genomics and CAZyme Genome Repertoires of Marine Zobellia amurskyensis KMM 3526(T) and Zobellia laminariae KMM 3676(T).</title>
        <authorList>
            <person name="Chernysheva N."/>
            <person name="Bystritskaya E."/>
            <person name="Stenkova A."/>
            <person name="Golovkin I."/>
            <person name="Nedashkovskaya O."/>
            <person name="Isaeva M."/>
        </authorList>
    </citation>
    <scope>NUCLEOTIDE SEQUENCE [LARGE SCALE GENOMIC DNA]</scope>
    <source>
        <strain evidence="7 8">KMM 3526</strain>
    </source>
</reference>